<gene>
    <name evidence="8" type="ORF">BOX15_Mlig005290g2</name>
</gene>
<dbReference type="SUPFAM" id="SSF81324">
    <property type="entry name" value="Voltage-gated potassium channels"/>
    <property type="match status" value="4"/>
</dbReference>
<dbReference type="GO" id="GO:0086010">
    <property type="term" value="P:membrane depolarization during action potential"/>
    <property type="evidence" value="ECO:0007669"/>
    <property type="project" value="TreeGrafter"/>
</dbReference>
<feature type="transmembrane region" description="Helical" evidence="6">
    <location>
        <begin position="813"/>
        <end position="837"/>
    </location>
</feature>
<feature type="transmembrane region" description="Helical" evidence="6">
    <location>
        <begin position="181"/>
        <end position="202"/>
    </location>
</feature>
<dbReference type="GO" id="GO:0001518">
    <property type="term" value="C:voltage-gated sodium channel complex"/>
    <property type="evidence" value="ECO:0007669"/>
    <property type="project" value="TreeGrafter"/>
</dbReference>
<feature type="transmembrane region" description="Helical" evidence="6">
    <location>
        <begin position="1356"/>
        <end position="1389"/>
    </location>
</feature>
<feature type="transmembrane region" description="Helical" evidence="6">
    <location>
        <begin position="1050"/>
        <end position="1072"/>
    </location>
</feature>
<evidence type="ECO:0000259" key="7">
    <source>
        <dbReference type="PROSITE" id="PS50222"/>
    </source>
</evidence>
<comment type="caution">
    <text evidence="8">The sequence shown here is derived from an EMBL/GenBank/DDBJ whole genome shotgun (WGS) entry which is preliminary data.</text>
</comment>
<keyword evidence="9" id="KW-1185">Reference proteome</keyword>
<name>A0A267G3Q9_9PLAT</name>
<dbReference type="PROSITE" id="PS50222">
    <property type="entry name" value="EF_HAND_2"/>
    <property type="match status" value="1"/>
</dbReference>
<feature type="transmembrane region" description="Helical" evidence="6">
    <location>
        <begin position="214"/>
        <end position="234"/>
    </location>
</feature>
<dbReference type="InterPro" id="IPR027359">
    <property type="entry name" value="Volt_channel_dom_sf"/>
</dbReference>
<feature type="transmembrane region" description="Helical" evidence="6">
    <location>
        <begin position="302"/>
        <end position="324"/>
    </location>
</feature>
<dbReference type="GO" id="GO:0005248">
    <property type="term" value="F:voltage-gated sodium channel activity"/>
    <property type="evidence" value="ECO:0007669"/>
    <property type="project" value="TreeGrafter"/>
</dbReference>
<feature type="transmembrane region" description="Helical" evidence="6">
    <location>
        <begin position="955"/>
        <end position="975"/>
    </location>
</feature>
<dbReference type="Proteomes" id="UP000215902">
    <property type="component" value="Unassembled WGS sequence"/>
</dbReference>
<dbReference type="InterPro" id="IPR005821">
    <property type="entry name" value="Ion_trans_dom"/>
</dbReference>
<dbReference type="Gene3D" id="1.10.238.10">
    <property type="entry name" value="EF-hand"/>
    <property type="match status" value="1"/>
</dbReference>
<dbReference type="STRING" id="282301.A0A267G3Q9"/>
<dbReference type="Gene3D" id="1.10.287.70">
    <property type="match status" value="4"/>
</dbReference>
<feature type="region of interest" description="Disordered" evidence="5">
    <location>
        <begin position="1"/>
        <end position="39"/>
    </location>
</feature>
<proteinExistence type="predicted"/>
<accession>A0A267G3Q9</accession>
<dbReference type="FunFam" id="1.10.287.70:FF:000117">
    <property type="entry name" value="Voltage-gated Ca2+ channel, alpha subunit"/>
    <property type="match status" value="1"/>
</dbReference>
<feature type="transmembrane region" description="Helical" evidence="6">
    <location>
        <begin position="464"/>
        <end position="485"/>
    </location>
</feature>
<feature type="transmembrane region" description="Helical" evidence="6">
    <location>
        <begin position="1409"/>
        <end position="1429"/>
    </location>
</feature>
<feature type="transmembrane region" description="Helical" evidence="6">
    <location>
        <begin position="1233"/>
        <end position="1256"/>
    </location>
</feature>
<organism evidence="8 9">
    <name type="scientific">Macrostomum lignano</name>
    <dbReference type="NCBI Taxonomy" id="282301"/>
    <lineage>
        <taxon>Eukaryota</taxon>
        <taxon>Metazoa</taxon>
        <taxon>Spiralia</taxon>
        <taxon>Lophotrochozoa</taxon>
        <taxon>Platyhelminthes</taxon>
        <taxon>Rhabditophora</taxon>
        <taxon>Macrostomorpha</taxon>
        <taxon>Macrostomida</taxon>
        <taxon>Macrostomidae</taxon>
        <taxon>Macrostomum</taxon>
    </lineage>
</organism>
<evidence type="ECO:0000256" key="3">
    <source>
        <dbReference type="ARBA" id="ARBA00022989"/>
    </source>
</evidence>
<evidence type="ECO:0000313" key="9">
    <source>
        <dbReference type="Proteomes" id="UP000215902"/>
    </source>
</evidence>
<feature type="transmembrane region" description="Helical" evidence="6">
    <location>
        <begin position="987"/>
        <end position="1006"/>
    </location>
</feature>
<dbReference type="GO" id="GO:0019228">
    <property type="term" value="P:neuronal action potential"/>
    <property type="evidence" value="ECO:0007669"/>
    <property type="project" value="TreeGrafter"/>
</dbReference>
<feature type="transmembrane region" description="Helical" evidence="6">
    <location>
        <begin position="737"/>
        <end position="758"/>
    </location>
</feature>
<feature type="transmembrane region" description="Helical" evidence="6">
    <location>
        <begin position="924"/>
        <end position="943"/>
    </location>
</feature>
<reference evidence="8 9" key="1">
    <citation type="submission" date="2017-06" db="EMBL/GenBank/DDBJ databases">
        <title>A platform for efficient transgenesis in Macrostomum lignano, a flatworm model organism for stem cell research.</title>
        <authorList>
            <person name="Berezikov E."/>
        </authorList>
    </citation>
    <scope>NUCLEOTIDE SEQUENCE [LARGE SCALE GENOMIC DNA]</scope>
    <source>
        <strain evidence="8">DV1</strain>
        <tissue evidence="8">Whole organism</tissue>
    </source>
</reference>
<evidence type="ECO:0000256" key="1">
    <source>
        <dbReference type="ARBA" id="ARBA00004141"/>
    </source>
</evidence>
<evidence type="ECO:0000256" key="6">
    <source>
        <dbReference type="SAM" id="Phobius"/>
    </source>
</evidence>
<dbReference type="Pfam" id="PF00520">
    <property type="entry name" value="Ion_trans"/>
    <property type="match status" value="4"/>
</dbReference>
<feature type="transmembrane region" description="Helical" evidence="6">
    <location>
        <begin position="1268"/>
        <end position="1290"/>
    </location>
</feature>
<dbReference type="OrthoDB" id="2984333at2759"/>
<protein>
    <recommendedName>
        <fullName evidence="7">EF-hand domain-containing protein</fullName>
    </recommendedName>
</protein>
<dbReference type="InterPro" id="IPR043203">
    <property type="entry name" value="VGCC_Ca_Na"/>
</dbReference>
<dbReference type="GO" id="GO:0005509">
    <property type="term" value="F:calcium ion binding"/>
    <property type="evidence" value="ECO:0007669"/>
    <property type="project" value="InterPro"/>
</dbReference>
<evidence type="ECO:0000256" key="4">
    <source>
        <dbReference type="ARBA" id="ARBA00023136"/>
    </source>
</evidence>
<feature type="transmembrane region" description="Helical" evidence="6">
    <location>
        <begin position="681"/>
        <end position="704"/>
    </location>
</feature>
<dbReference type="InterPro" id="IPR002048">
    <property type="entry name" value="EF_hand_dom"/>
</dbReference>
<keyword evidence="2 6" id="KW-0812">Transmembrane</keyword>
<evidence type="ECO:0000313" key="8">
    <source>
        <dbReference type="EMBL" id="PAA79862.1"/>
    </source>
</evidence>
<keyword evidence="4 6" id="KW-0472">Membrane</keyword>
<comment type="subcellular location">
    <subcellularLocation>
        <location evidence="1">Membrane</location>
        <topology evidence="1">Multi-pass membrane protein</topology>
    </subcellularLocation>
</comment>
<feature type="transmembrane region" description="Helical" evidence="6">
    <location>
        <begin position="1158"/>
        <end position="1181"/>
    </location>
</feature>
<dbReference type="Gene3D" id="1.20.120.350">
    <property type="entry name" value="Voltage-gated potassium channels. Chain C"/>
    <property type="match status" value="4"/>
</dbReference>
<sequence>MELRVSSSDILRQPRAVSIQQDSQQQQQQDQAESKHELPPIILRRYTPSQDIQPEETAPFGITEFETTAKVSGVNTRNFRTFHVYRDKPPWIERLTETSCPFLKVNSSLDDVIPLKNELDRNPDLIGIPLREVDPHYMGRNTFVTVSDERELYRFTSHRSLGVFSPDSELRQAAISIVTSLHFQAFIVSVIILDFLALVFAYSDDPIIDIGTDLFFAVYCSELIIKIIAYGFMFDEHSFLRSGHSVIEVIVISSNVLPMFIPITSMFRQLRVIRVIRLFRLIGTLQFTRKIMRAVVSSIKDLVPVFGLFMALVGFFSLCSLVFYRRSLLGKCVNINYTAIFDGAGDAASYDSVAAASRVMHNRFLNWTDNTDNWQPGPFGAQRCPVITSSPNWWTSIIDDRQMRKCPEPYRCMQTTTGNPDMGFSNYDTLMLSMLSTFRLLCQDWWDNLFVQLSLVNGGHATTLYFLALIFLGSHYVINLVLSTITLSYQRNERSEDTDEDELARMAVLMHVNRDNYLRRQVEIYNVLLDQQRSGLTEPKFLRELNESPVGRSPLVEAYIDEYIKSYSMQPGPNSQIGRKTNVYLNALNMATSPGKIGVRLRGMVVRNGSTDDLPIDRLINFVILMNVVEMLVVTPVNIQSQQIIEGTNKLYTIIFTLEAIIKIRYQRTYYLKNDINRFDLIIAFFCLIEMMLPTSGSRMAMVLRMTRFLRLFKLARVSKELERLLTIMFQSFRSEIPLIVVSFVVILISAGIGMVMFQDVYKKNPQYLRPTQNFADLYNSILLVFRIMCGEWTENLWVCMKIMESAPDKGFCVAYFLTNQIIVSLIIFQLYIGILLSKFSEFRSLSREQQERARAEAEDAGQEKPLKPLLMERIKGFLAKTFGINFGVVRESATMGATDTAFSRFRNALAAIASYSSSWYSRYIIAMTILSSAALILDDYYLKSDPGLQKICQHLEIIFLVVFGTEVIVKTIAYGPRTYCSSPWRIIDAIIVLVSLVDVVINNIYTKEVNLAMLRVIRTLRCLRILRTANVWEGFKLTISALFRSVGRLFFAFLIVIIVWLMFALVSTSLFSNKFYRCVHDGVVLNKTIIPNKAACLKANYSWVNKRINFDTTPHAMLALLEVSVFKGWIDILQDISNSPSAIDDQPEINNNTTLSVLIYILFIIIGSFFMIGMLIGVIVDSFEQERIKVAKIVLTDGQRRLQNTLKQYLMFPLSSAKPVTEGWLSERLHGIINTIYVEVFYLVLILVSTVIMALQYHPGKSRLVQVYLTVFDDIILFCFVLEIIMKILGEGSYYLVPLVSWNLIDFLIVVPSVVAEVCEEAIELQYLRVVRFARVFRMGRLLARSTNIKTVRDILLAMVATLPSMLNMIALLIMAICIFAIVGVNLFNDQEGNIAHPFNELFNFRSFTATWRILFIVSTAAGFNDYLEGTMRFPYPYSVLAVVFWVSYLCVAFFVLTNLIVSAVVSSYNEVFNNEDFKTQLQTAEKFTNLWNDFDQNGTGKMHSKHINELLDLLTEPLRMAQPNSGVISYMEIPLTDDYHVCYGDVITALVKEIMEEMGLLDSETDDINQEIKHTASKPPLNTQVMYKLRMATDVIKTAWRQKKLRQSLAKFSELQD</sequence>
<dbReference type="EMBL" id="NIVC01000612">
    <property type="protein sequence ID" value="PAA79862.1"/>
    <property type="molecule type" value="Genomic_DNA"/>
</dbReference>
<keyword evidence="3 6" id="KW-1133">Transmembrane helix</keyword>
<feature type="transmembrane region" description="Helical" evidence="6">
    <location>
        <begin position="1296"/>
        <end position="1320"/>
    </location>
</feature>
<dbReference type="PANTHER" id="PTHR10037">
    <property type="entry name" value="VOLTAGE-GATED CATION CHANNEL CALCIUM AND SODIUM"/>
    <property type="match status" value="1"/>
</dbReference>
<evidence type="ECO:0000256" key="5">
    <source>
        <dbReference type="SAM" id="MobiDB-lite"/>
    </source>
</evidence>
<feature type="transmembrane region" description="Helical" evidence="6">
    <location>
        <begin position="246"/>
        <end position="267"/>
    </location>
</feature>
<feature type="compositionally biased region" description="Low complexity" evidence="5">
    <location>
        <begin position="20"/>
        <end position="31"/>
    </location>
</feature>
<dbReference type="PANTHER" id="PTHR10037:SF62">
    <property type="entry name" value="SODIUM CHANNEL PROTEIN 60E"/>
    <property type="match status" value="1"/>
</dbReference>
<feature type="domain" description="EF-hand" evidence="7">
    <location>
        <begin position="1484"/>
        <end position="1519"/>
    </location>
</feature>
<feature type="transmembrane region" description="Helical" evidence="6">
    <location>
        <begin position="1441"/>
        <end position="1467"/>
    </location>
</feature>
<evidence type="ECO:0000256" key="2">
    <source>
        <dbReference type="ARBA" id="ARBA00022692"/>
    </source>
</evidence>
<feature type="compositionally biased region" description="Polar residues" evidence="5">
    <location>
        <begin position="1"/>
        <end position="10"/>
    </location>
</feature>